<feature type="transmembrane region" description="Helical" evidence="1">
    <location>
        <begin position="68"/>
        <end position="88"/>
    </location>
</feature>
<feature type="transmembrane region" description="Helical" evidence="1">
    <location>
        <begin position="279"/>
        <end position="297"/>
    </location>
</feature>
<evidence type="ECO:0000313" key="3">
    <source>
        <dbReference type="Proteomes" id="UP001366166"/>
    </source>
</evidence>
<keyword evidence="1" id="KW-0812">Transmembrane</keyword>
<feature type="transmembrane region" description="Helical" evidence="1">
    <location>
        <begin position="189"/>
        <end position="206"/>
    </location>
</feature>
<feature type="transmembrane region" description="Helical" evidence="1">
    <location>
        <begin position="12"/>
        <end position="30"/>
    </location>
</feature>
<feature type="transmembrane region" description="Helical" evidence="1">
    <location>
        <begin position="36"/>
        <end position="56"/>
    </location>
</feature>
<gene>
    <name evidence="2" type="ORF">FAK_22380</name>
</gene>
<evidence type="ECO:0008006" key="4">
    <source>
        <dbReference type="Google" id="ProtNLM"/>
    </source>
</evidence>
<keyword evidence="3" id="KW-1185">Reference proteome</keyword>
<reference evidence="3" key="1">
    <citation type="journal article" date="2023" name="Arch. Microbiol.">
        <title>Desulfoferula mesophilus gen. nov. sp. nov., a mesophilic sulfate-reducing bacterium isolated from a brackish lake sediment.</title>
        <authorList>
            <person name="Watanabe T."/>
            <person name="Yabe T."/>
            <person name="Tsuji J.M."/>
            <person name="Fukui M."/>
        </authorList>
    </citation>
    <scope>NUCLEOTIDE SEQUENCE [LARGE SCALE GENOMIC DNA]</scope>
    <source>
        <strain evidence="3">12FAK</strain>
    </source>
</reference>
<dbReference type="EMBL" id="AP028679">
    <property type="protein sequence ID" value="BEQ15172.1"/>
    <property type="molecule type" value="Genomic_DNA"/>
</dbReference>
<feature type="transmembrane region" description="Helical" evidence="1">
    <location>
        <begin position="123"/>
        <end position="145"/>
    </location>
</feature>
<name>A0AAU9EF72_9BACT</name>
<feature type="transmembrane region" description="Helical" evidence="1">
    <location>
        <begin position="218"/>
        <end position="240"/>
    </location>
</feature>
<feature type="transmembrane region" description="Helical" evidence="1">
    <location>
        <begin position="94"/>
        <end position="116"/>
    </location>
</feature>
<accession>A0AAU9EF72</accession>
<dbReference type="KEGG" id="dmp:FAK_22380"/>
<evidence type="ECO:0000313" key="2">
    <source>
        <dbReference type="EMBL" id="BEQ15172.1"/>
    </source>
</evidence>
<keyword evidence="1" id="KW-1133">Transmembrane helix</keyword>
<feature type="transmembrane region" description="Helical" evidence="1">
    <location>
        <begin position="252"/>
        <end position="273"/>
    </location>
</feature>
<evidence type="ECO:0000256" key="1">
    <source>
        <dbReference type="SAM" id="Phobius"/>
    </source>
</evidence>
<organism evidence="2 3">
    <name type="scientific">Desulfoferula mesophila</name>
    <dbReference type="NCBI Taxonomy" id="3058419"/>
    <lineage>
        <taxon>Bacteria</taxon>
        <taxon>Pseudomonadati</taxon>
        <taxon>Thermodesulfobacteriota</taxon>
        <taxon>Desulfarculia</taxon>
        <taxon>Desulfarculales</taxon>
        <taxon>Desulfarculaceae</taxon>
        <taxon>Desulfoferula</taxon>
    </lineage>
</organism>
<dbReference type="RefSeq" id="WP_338599213.1">
    <property type="nucleotide sequence ID" value="NZ_AP028679.1"/>
</dbReference>
<proteinExistence type="predicted"/>
<dbReference type="Gene3D" id="1.20.1530.20">
    <property type="match status" value="1"/>
</dbReference>
<protein>
    <recommendedName>
        <fullName evidence="4">Na+-dependent transporter</fullName>
    </recommendedName>
</protein>
<dbReference type="InterPro" id="IPR038770">
    <property type="entry name" value="Na+/solute_symporter_sf"/>
</dbReference>
<feature type="transmembrane region" description="Helical" evidence="1">
    <location>
        <begin position="157"/>
        <end position="177"/>
    </location>
</feature>
<dbReference type="AlphaFoldDB" id="A0AAU9EF72"/>
<keyword evidence="1" id="KW-0472">Membrane</keyword>
<dbReference type="Proteomes" id="UP001366166">
    <property type="component" value="Chromosome"/>
</dbReference>
<sequence>MQRIWNLLRDRNFVFMAALVCGLAAGQGAAYTQPLVIPSLAMVMTLATLSISGSLFRQPRRLMRPAVTGMLLSYLVQGGVILLLAWWLVPEPAYWQGLVVLAAVPPAVVVMPLAVCLDGDPDYSLVAMSGAYVGGLLLIPLIFLAFFGGEHLFRPELFFIILTLIVAPMAISRLILWRGWEGPILRWRGGITNWGFFLVLYTIVGLNRQVFLHEPWQLLHLIFLALASTLLVGEIVLWAARRRGLDPQRAKAMMLIASMKNYGLASGLCLALFGPTAAVPTTVATIAFVPYLLWLSWRLRPARA</sequence>